<dbReference type="InterPro" id="IPR036909">
    <property type="entry name" value="Cyt_c-like_dom_sf"/>
</dbReference>
<dbReference type="AlphaFoldDB" id="A0A934ITT0"/>
<evidence type="ECO:0000313" key="9">
    <source>
        <dbReference type="Proteomes" id="UP000602124"/>
    </source>
</evidence>
<protein>
    <submittedName>
        <fullName evidence="8">C-type cytochrome</fullName>
    </submittedName>
</protein>
<evidence type="ECO:0000256" key="2">
    <source>
        <dbReference type="ARBA" id="ARBA00022617"/>
    </source>
</evidence>
<keyword evidence="5 6" id="KW-0408">Iron</keyword>
<comment type="caution">
    <text evidence="8">The sequence shown here is derived from an EMBL/GenBank/DDBJ whole genome shotgun (WGS) entry which is preliminary data.</text>
</comment>
<evidence type="ECO:0000256" key="3">
    <source>
        <dbReference type="ARBA" id="ARBA00022723"/>
    </source>
</evidence>
<dbReference type="Gene3D" id="1.10.760.10">
    <property type="entry name" value="Cytochrome c-like domain"/>
    <property type="match status" value="3"/>
</dbReference>
<evidence type="ECO:0000256" key="4">
    <source>
        <dbReference type="ARBA" id="ARBA00022982"/>
    </source>
</evidence>
<keyword evidence="3 6" id="KW-0479">Metal-binding</keyword>
<dbReference type="GO" id="GO:0046872">
    <property type="term" value="F:metal ion binding"/>
    <property type="evidence" value="ECO:0007669"/>
    <property type="project" value="UniProtKB-KW"/>
</dbReference>
<dbReference type="InterPro" id="IPR050597">
    <property type="entry name" value="Cytochrome_c_Oxidase_Subunit"/>
</dbReference>
<name>A0A934ITT0_9HYPH</name>
<keyword evidence="2 6" id="KW-0349">Heme</keyword>
<feature type="domain" description="Cytochrome c" evidence="7">
    <location>
        <begin position="242"/>
        <end position="337"/>
    </location>
</feature>
<accession>A0A934ITT0</accession>
<keyword evidence="1" id="KW-0813">Transport</keyword>
<evidence type="ECO:0000256" key="1">
    <source>
        <dbReference type="ARBA" id="ARBA00022448"/>
    </source>
</evidence>
<evidence type="ECO:0000256" key="6">
    <source>
        <dbReference type="PROSITE-ProRule" id="PRU00433"/>
    </source>
</evidence>
<dbReference type="GO" id="GO:0020037">
    <property type="term" value="F:heme binding"/>
    <property type="evidence" value="ECO:0007669"/>
    <property type="project" value="InterPro"/>
</dbReference>
<dbReference type="InterPro" id="IPR009056">
    <property type="entry name" value="Cyt_c-like_dom"/>
</dbReference>
<sequence>MKRIPLVLASAAAGAFFILALPLSGLIDHSARPGSNAIVDWYSQTAARQSIALRSAMTGVPDLDDPASIRRGAGHFQLVCAACHGSPEAPAARFAEDMSPRPPALTAWRPEARLFQTIKYGIRHSAMPAWPSLMRDDEVWDMVAFVRRLPTMNAIEYAALAHGDADPGTCASCHGETGEGRDNAFPRLDIQSPQYLADALAAFRDGSRQSGTMMAAARQLTDAQIAELSQTFGQRLPVGPAADNELGARIAREGIVSRDVPACDTCHGPTGRVDFPRLAGQPVDYLRLQLELFQKHGAERGGRHAEVMAKVVEDALEEGPHRLEPEEIEAVAEHYGQ</sequence>
<dbReference type="PROSITE" id="PS51007">
    <property type="entry name" value="CYTC"/>
    <property type="match status" value="3"/>
</dbReference>
<evidence type="ECO:0000313" key="8">
    <source>
        <dbReference type="EMBL" id="MBJ3785016.1"/>
    </source>
</evidence>
<dbReference type="RefSeq" id="WP_198876225.1">
    <property type="nucleotide sequence ID" value="NZ_JAEKMH010000002.1"/>
</dbReference>
<dbReference type="PANTHER" id="PTHR33751">
    <property type="entry name" value="CBB3-TYPE CYTOCHROME C OXIDASE SUBUNIT FIXP"/>
    <property type="match status" value="1"/>
</dbReference>
<dbReference type="Proteomes" id="UP000602124">
    <property type="component" value="Unassembled WGS sequence"/>
</dbReference>
<dbReference type="EMBL" id="JAEKMH010000002">
    <property type="protein sequence ID" value="MBJ3785016.1"/>
    <property type="molecule type" value="Genomic_DNA"/>
</dbReference>
<proteinExistence type="predicted"/>
<dbReference type="Pfam" id="PF00034">
    <property type="entry name" value="Cytochrom_C"/>
    <property type="match status" value="1"/>
</dbReference>
<keyword evidence="4" id="KW-0249">Electron transport</keyword>
<dbReference type="PANTHER" id="PTHR33751:SF9">
    <property type="entry name" value="CYTOCHROME C4"/>
    <property type="match status" value="1"/>
</dbReference>
<feature type="domain" description="Cytochrome c" evidence="7">
    <location>
        <begin position="67"/>
        <end position="150"/>
    </location>
</feature>
<evidence type="ECO:0000259" key="7">
    <source>
        <dbReference type="PROSITE" id="PS51007"/>
    </source>
</evidence>
<evidence type="ECO:0000256" key="5">
    <source>
        <dbReference type="ARBA" id="ARBA00023004"/>
    </source>
</evidence>
<dbReference type="GO" id="GO:0009055">
    <property type="term" value="F:electron transfer activity"/>
    <property type="evidence" value="ECO:0007669"/>
    <property type="project" value="InterPro"/>
</dbReference>
<reference evidence="8" key="1">
    <citation type="submission" date="2020-12" db="EMBL/GenBank/DDBJ databases">
        <title>Devosia sp. MSA67 isolated from Mo River.</title>
        <authorList>
            <person name="Ma F."/>
            <person name="Zi Z."/>
        </authorList>
    </citation>
    <scope>NUCLEOTIDE SEQUENCE</scope>
    <source>
        <strain evidence="8">MSA67</strain>
    </source>
</reference>
<keyword evidence="9" id="KW-1185">Reference proteome</keyword>
<dbReference type="Pfam" id="PF13442">
    <property type="entry name" value="Cytochrome_CBB3"/>
    <property type="match status" value="1"/>
</dbReference>
<organism evidence="8 9">
    <name type="scientific">Devosia sediminis</name>
    <dbReference type="NCBI Taxonomy" id="2798801"/>
    <lineage>
        <taxon>Bacteria</taxon>
        <taxon>Pseudomonadati</taxon>
        <taxon>Pseudomonadota</taxon>
        <taxon>Alphaproteobacteria</taxon>
        <taxon>Hyphomicrobiales</taxon>
        <taxon>Devosiaceae</taxon>
        <taxon>Devosia</taxon>
    </lineage>
</organism>
<dbReference type="SUPFAM" id="SSF46626">
    <property type="entry name" value="Cytochrome c"/>
    <property type="match status" value="3"/>
</dbReference>
<feature type="domain" description="Cytochrome c" evidence="7">
    <location>
        <begin position="158"/>
        <end position="236"/>
    </location>
</feature>
<gene>
    <name evidence="8" type="ORF">JEQ47_09825</name>
</gene>